<feature type="compositionally biased region" description="Acidic residues" evidence="2">
    <location>
        <begin position="458"/>
        <end position="473"/>
    </location>
</feature>
<dbReference type="Proteomes" id="UP000242875">
    <property type="component" value="Unassembled WGS sequence"/>
</dbReference>
<organism evidence="3 4">
    <name type="scientific">Bifiguratus adelaidae</name>
    <dbReference type="NCBI Taxonomy" id="1938954"/>
    <lineage>
        <taxon>Eukaryota</taxon>
        <taxon>Fungi</taxon>
        <taxon>Fungi incertae sedis</taxon>
        <taxon>Mucoromycota</taxon>
        <taxon>Mucoromycotina</taxon>
        <taxon>Endogonomycetes</taxon>
        <taxon>Endogonales</taxon>
        <taxon>Endogonales incertae sedis</taxon>
        <taxon>Bifiguratus</taxon>
    </lineage>
</organism>
<dbReference type="OrthoDB" id="21471at2759"/>
<feature type="region of interest" description="Disordered" evidence="2">
    <location>
        <begin position="363"/>
        <end position="382"/>
    </location>
</feature>
<evidence type="ECO:0000313" key="3">
    <source>
        <dbReference type="EMBL" id="OZJ05825.1"/>
    </source>
</evidence>
<feature type="compositionally biased region" description="Low complexity" evidence="2">
    <location>
        <begin position="258"/>
        <end position="287"/>
    </location>
</feature>
<feature type="compositionally biased region" description="Basic and acidic residues" evidence="2">
    <location>
        <begin position="481"/>
        <end position="492"/>
    </location>
</feature>
<protein>
    <recommendedName>
        <fullName evidence="5">RING-type domain-containing protein</fullName>
    </recommendedName>
</protein>
<sequence length="492" mass="53571">MGANASRDAQPSIPPKVTLVDYGALEPNGVYPNSAHNYDTKVVRRYIAERKLAPFYRGLAEEPTFVDGPNEQVADASESTPITPVTSKPSPSTAHLPAHLAHLQPQPQRSISQPTTASLAATNHGAVPKKSSKLRPRSISSSGNRLAAAAVEKAKGLRSPSMQDVRQPETTNNAPKARDVERLLYKDSVECPICFLYYPANINHSRCCDQPICTECFVEIHRPVDSPSTPASCPFCVEPNFGVVYQKPRWSMYKSRSRSSSVAGSTQMVSTTSVTSTSTAGTSNGVSPSTSNEDVGQAVDELPEGRRKSFGHEHPEVVTIDHIRPNYREEILQHARRTSAAAAIPALPRRLRSGSSTFARAFGTTTTRSRSSSEAAGLNPHASTSAGMREYAAYMSAMRHMNEDLEELMVMEAVRQSLMELEQQTRRREESDEAQEEANGNGAQASINSSEVSLEWPPESEPEPEASPSDDDLPLIHVANHHVESATAERET</sequence>
<feature type="compositionally biased region" description="Polar residues" evidence="2">
    <location>
        <begin position="105"/>
        <end position="121"/>
    </location>
</feature>
<dbReference type="InterPro" id="IPR039301">
    <property type="entry name" value="Sip5/DA2"/>
</dbReference>
<dbReference type="GO" id="GO:0005737">
    <property type="term" value="C:cytoplasm"/>
    <property type="evidence" value="ECO:0007669"/>
    <property type="project" value="TreeGrafter"/>
</dbReference>
<dbReference type="EMBL" id="MVBO01000009">
    <property type="protein sequence ID" value="OZJ05825.1"/>
    <property type="molecule type" value="Genomic_DNA"/>
</dbReference>
<name>A0A261Y5C8_9FUNG</name>
<feature type="region of interest" description="Disordered" evidence="2">
    <location>
        <begin position="62"/>
        <end position="173"/>
    </location>
</feature>
<comment type="similarity">
    <text evidence="1">Belongs to the SIP5 family.</text>
</comment>
<feature type="compositionally biased region" description="Polar residues" evidence="2">
    <location>
        <begin position="160"/>
        <end position="173"/>
    </location>
</feature>
<feature type="region of interest" description="Disordered" evidence="2">
    <location>
        <begin position="421"/>
        <end position="492"/>
    </location>
</feature>
<accession>A0A261Y5C8</accession>
<evidence type="ECO:0000313" key="4">
    <source>
        <dbReference type="Proteomes" id="UP000242875"/>
    </source>
</evidence>
<gene>
    <name evidence="3" type="ORF">BZG36_00923</name>
</gene>
<feature type="region of interest" description="Disordered" evidence="2">
    <location>
        <begin position="256"/>
        <end position="298"/>
    </location>
</feature>
<keyword evidence="4" id="KW-1185">Reference proteome</keyword>
<comment type="caution">
    <text evidence="3">The sequence shown here is derived from an EMBL/GenBank/DDBJ whole genome shotgun (WGS) entry which is preliminary data.</text>
</comment>
<feature type="compositionally biased region" description="Polar residues" evidence="2">
    <location>
        <begin position="77"/>
        <end position="93"/>
    </location>
</feature>
<feature type="compositionally biased region" description="Low complexity" evidence="2">
    <location>
        <begin position="363"/>
        <end position="377"/>
    </location>
</feature>
<evidence type="ECO:0000256" key="1">
    <source>
        <dbReference type="ARBA" id="ARBA00010402"/>
    </source>
</evidence>
<dbReference type="PANTHER" id="PTHR31315">
    <property type="entry name" value="PROTEIN SIP5"/>
    <property type="match status" value="1"/>
</dbReference>
<dbReference type="AlphaFoldDB" id="A0A261Y5C8"/>
<proteinExistence type="inferred from homology"/>
<evidence type="ECO:0000256" key="2">
    <source>
        <dbReference type="SAM" id="MobiDB-lite"/>
    </source>
</evidence>
<dbReference type="PANTHER" id="PTHR31315:SF1">
    <property type="entry name" value="PROTEIN SIP5"/>
    <property type="match status" value="1"/>
</dbReference>
<reference evidence="3 4" key="1">
    <citation type="journal article" date="2017" name="Mycologia">
        <title>Bifiguratus adelaidae, gen. et sp. nov., a new member of Mucoromycotina in endophytic and soil-dwelling habitats.</title>
        <authorList>
            <person name="Torres-Cruz T.J."/>
            <person name="Billingsley Tobias T.L."/>
            <person name="Almatruk M."/>
            <person name="Hesse C."/>
            <person name="Kuske C.R."/>
            <person name="Desiro A."/>
            <person name="Benucci G.M."/>
            <person name="Bonito G."/>
            <person name="Stajich J.E."/>
            <person name="Dunlap C."/>
            <person name="Arnold A.E."/>
            <person name="Porras-Alfaro A."/>
        </authorList>
    </citation>
    <scope>NUCLEOTIDE SEQUENCE [LARGE SCALE GENOMIC DNA]</scope>
    <source>
        <strain evidence="3 4">AZ0501</strain>
    </source>
</reference>
<evidence type="ECO:0008006" key="5">
    <source>
        <dbReference type="Google" id="ProtNLM"/>
    </source>
</evidence>